<comment type="subcellular location">
    <subcellularLocation>
        <location evidence="1">Membrane</location>
    </subcellularLocation>
</comment>
<name>A0A0M3V247_9BACT</name>
<dbReference type="PANTHER" id="PTHR30332:SF24">
    <property type="entry name" value="SECRETIN GSPD-RELATED"/>
    <property type="match status" value="1"/>
</dbReference>
<dbReference type="GO" id="GO:0015627">
    <property type="term" value="C:type II protein secretion system complex"/>
    <property type="evidence" value="ECO:0007669"/>
    <property type="project" value="TreeGrafter"/>
</dbReference>
<dbReference type="Proteomes" id="UP000066049">
    <property type="component" value="Chromosome"/>
</dbReference>
<evidence type="ECO:0000256" key="4">
    <source>
        <dbReference type="RuleBase" id="RU004003"/>
    </source>
</evidence>
<dbReference type="PATRIC" id="fig|199.248.peg.408"/>
<feature type="chain" id="PRO_5005790757" evidence="5">
    <location>
        <begin position="22"/>
        <end position="421"/>
    </location>
</feature>
<dbReference type="RefSeq" id="WP_169748869.1">
    <property type="nucleotide sequence ID" value="NZ_CP012541.1"/>
</dbReference>
<dbReference type="KEGG" id="ccoc:CCON33237_0385"/>
<evidence type="ECO:0000313" key="7">
    <source>
        <dbReference type="EMBL" id="ALF47092.1"/>
    </source>
</evidence>
<comment type="similarity">
    <text evidence="4">Belongs to the bacterial secretin family.</text>
</comment>
<dbReference type="GeneID" id="28662054"/>
<evidence type="ECO:0000256" key="3">
    <source>
        <dbReference type="ARBA" id="ARBA00023136"/>
    </source>
</evidence>
<dbReference type="PRINTS" id="PR00811">
    <property type="entry name" value="BCTERIALGSPD"/>
</dbReference>
<keyword evidence="3" id="KW-0472">Membrane</keyword>
<dbReference type="GO" id="GO:0016020">
    <property type="term" value="C:membrane"/>
    <property type="evidence" value="ECO:0007669"/>
    <property type="project" value="UniProtKB-SubCell"/>
</dbReference>
<evidence type="ECO:0000256" key="1">
    <source>
        <dbReference type="ARBA" id="ARBA00004370"/>
    </source>
</evidence>
<dbReference type="GO" id="GO:0009306">
    <property type="term" value="P:protein secretion"/>
    <property type="evidence" value="ECO:0007669"/>
    <property type="project" value="InterPro"/>
</dbReference>
<feature type="signal peptide" evidence="5">
    <location>
        <begin position="1"/>
        <end position="21"/>
    </location>
</feature>
<dbReference type="InterPro" id="IPR050810">
    <property type="entry name" value="Bact_Secretion_Sys_Channel"/>
</dbReference>
<evidence type="ECO:0000313" key="8">
    <source>
        <dbReference type="Proteomes" id="UP000066049"/>
    </source>
</evidence>
<dbReference type="EMBL" id="CP012541">
    <property type="protein sequence ID" value="ALF47092.1"/>
    <property type="molecule type" value="Genomic_DNA"/>
</dbReference>
<accession>A0A0M3V247</accession>
<dbReference type="InterPro" id="IPR001775">
    <property type="entry name" value="GspD/PilQ"/>
</dbReference>
<dbReference type="PANTHER" id="PTHR30332">
    <property type="entry name" value="PROBABLE GENERAL SECRETION PATHWAY PROTEIN D"/>
    <property type="match status" value="1"/>
</dbReference>
<evidence type="ECO:0000256" key="2">
    <source>
        <dbReference type="ARBA" id="ARBA00022729"/>
    </source>
</evidence>
<proteinExistence type="inferred from homology"/>
<evidence type="ECO:0000256" key="5">
    <source>
        <dbReference type="SAM" id="SignalP"/>
    </source>
</evidence>
<keyword evidence="2 5" id="KW-0732">Signal</keyword>
<reference evidence="8" key="1">
    <citation type="submission" date="2015-08" db="EMBL/GenBank/DDBJ databases">
        <title>Comparative genomics of the Campylobacter concisus group.</title>
        <authorList>
            <person name="Miller W.G."/>
            <person name="Yee E."/>
            <person name="Chapman M.H."/>
            <person name="Huynh S."/>
            <person name="Bono J.L."/>
            <person name="On S.L.W."/>
            <person name="St Leger J."/>
            <person name="Foster G."/>
            <person name="Parker C.T."/>
        </authorList>
    </citation>
    <scope>NUCLEOTIDE SEQUENCE [LARGE SCALE GENOMIC DNA]</scope>
    <source>
        <strain evidence="8">ATCC 33237</strain>
    </source>
</reference>
<dbReference type="InterPro" id="IPR004846">
    <property type="entry name" value="T2SS/T3SS_dom"/>
</dbReference>
<evidence type="ECO:0000259" key="6">
    <source>
        <dbReference type="Pfam" id="PF00263"/>
    </source>
</evidence>
<protein>
    <submittedName>
        <fullName evidence="7">Type II and III secretion system protein</fullName>
    </submittedName>
</protein>
<sequence>MKNLQRLILVLCFLLSSSLSALEYRNITFNDFLGEISSITGKNIVISGNVDTNFDVFLPTLDLSNTDTFSKLLKDILNVNGLDYLIQDSVLLIYNPTVEDKPVLNDYIIKFKHVSKEDVVSALSLFSENIKYTVYSDRILLITTESQYEIINNLINGLDTSYQLRQLSFTIISTDNTKLKEIGPRIESLLNPLDHFYFKIITNVLTVDSTKVNKDSVTSLINLLKEKGVSDLLYNPRVTLIDNKDSVIESVIKTPIQKSSIEIQNNQRMTTNQVDYQDVGLKLYITNVLITNDSVSFTLDLYIENLLDDTLTPRISSRHLKTNVYLTDSNSFLIGGINSKETIKSTKTIPFVENIPILGDITTYKSEKTTDYSFSIFITMLPSEKDIFSEFYYDPKDKHLALERYLTSAARNAKGAPRSGE</sequence>
<dbReference type="AlphaFoldDB" id="A0A0M3V247"/>
<organism evidence="7 8">
    <name type="scientific">Campylobacter concisus</name>
    <dbReference type="NCBI Taxonomy" id="199"/>
    <lineage>
        <taxon>Bacteria</taxon>
        <taxon>Pseudomonadati</taxon>
        <taxon>Campylobacterota</taxon>
        <taxon>Epsilonproteobacteria</taxon>
        <taxon>Campylobacterales</taxon>
        <taxon>Campylobacteraceae</taxon>
        <taxon>Campylobacter</taxon>
    </lineage>
</organism>
<gene>
    <name evidence="7" type="ORF">CCON33237_0385</name>
</gene>
<feature type="domain" description="Type II/III secretion system secretin-like" evidence="6">
    <location>
        <begin position="224"/>
        <end position="379"/>
    </location>
</feature>
<dbReference type="Pfam" id="PF00263">
    <property type="entry name" value="Secretin"/>
    <property type="match status" value="1"/>
</dbReference>